<evidence type="ECO:0000256" key="1">
    <source>
        <dbReference type="ARBA" id="ARBA00022679"/>
    </source>
</evidence>
<feature type="domain" description="N-acetyltransferase" evidence="4">
    <location>
        <begin position="15"/>
        <end position="168"/>
    </location>
</feature>
<dbReference type="PROSITE" id="PS51186">
    <property type="entry name" value="GNAT"/>
    <property type="match status" value="1"/>
</dbReference>
<keyword evidence="6" id="KW-1185">Reference proteome</keyword>
<dbReference type="RefSeq" id="WP_316975110.1">
    <property type="nucleotide sequence ID" value="NZ_JAWIIJ010000018.1"/>
</dbReference>
<evidence type="ECO:0000256" key="2">
    <source>
        <dbReference type="ARBA" id="ARBA00023315"/>
    </source>
</evidence>
<protein>
    <submittedName>
        <fullName evidence="5">GNAT family N-acetyltransferase</fullName>
    </submittedName>
</protein>
<proteinExistence type="inferred from homology"/>
<comment type="caution">
    <text evidence="5">The sequence shown here is derived from an EMBL/GenBank/DDBJ whole genome shotgun (WGS) entry which is preliminary data.</text>
</comment>
<gene>
    <name evidence="5" type="ORF">RYS15_18850</name>
</gene>
<organism evidence="5 6">
    <name type="scientific">Marinobacter xestospongiae</name>
    <dbReference type="NCBI Taxonomy" id="994319"/>
    <lineage>
        <taxon>Bacteria</taxon>
        <taxon>Pseudomonadati</taxon>
        <taxon>Pseudomonadota</taxon>
        <taxon>Gammaproteobacteria</taxon>
        <taxon>Pseudomonadales</taxon>
        <taxon>Marinobacteraceae</taxon>
        <taxon>Marinobacter</taxon>
    </lineage>
</organism>
<dbReference type="EMBL" id="JAWIIJ010000018">
    <property type="protein sequence ID" value="MDV2080749.1"/>
    <property type="molecule type" value="Genomic_DNA"/>
</dbReference>
<dbReference type="Gene3D" id="3.40.630.30">
    <property type="match status" value="1"/>
</dbReference>
<evidence type="ECO:0000259" key="4">
    <source>
        <dbReference type="PROSITE" id="PS51186"/>
    </source>
</evidence>
<keyword evidence="1" id="KW-0808">Transferase</keyword>
<accession>A0ABU3W2I9</accession>
<dbReference type="InterPro" id="IPR000182">
    <property type="entry name" value="GNAT_dom"/>
</dbReference>
<comment type="similarity">
    <text evidence="3">Belongs to the acetyltransferase family. RimJ subfamily.</text>
</comment>
<keyword evidence="2" id="KW-0012">Acyltransferase</keyword>
<dbReference type="SUPFAM" id="SSF55729">
    <property type="entry name" value="Acyl-CoA N-acyltransferases (Nat)"/>
    <property type="match status" value="1"/>
</dbReference>
<evidence type="ECO:0000313" key="6">
    <source>
        <dbReference type="Proteomes" id="UP001269819"/>
    </source>
</evidence>
<dbReference type="InterPro" id="IPR016181">
    <property type="entry name" value="Acyl_CoA_acyltransferase"/>
</dbReference>
<evidence type="ECO:0000256" key="3">
    <source>
        <dbReference type="ARBA" id="ARBA00038502"/>
    </source>
</evidence>
<dbReference type="Proteomes" id="UP001269819">
    <property type="component" value="Unassembled WGS sequence"/>
</dbReference>
<dbReference type="Pfam" id="PF13302">
    <property type="entry name" value="Acetyltransf_3"/>
    <property type="match status" value="1"/>
</dbReference>
<name>A0ABU3W2I9_9GAMM</name>
<dbReference type="PANTHER" id="PTHR43792">
    <property type="entry name" value="GNAT FAMILY, PUTATIVE (AFU_ORTHOLOGUE AFUA_3G00765)-RELATED-RELATED"/>
    <property type="match status" value="1"/>
</dbReference>
<evidence type="ECO:0000313" key="5">
    <source>
        <dbReference type="EMBL" id="MDV2080749.1"/>
    </source>
</evidence>
<reference evidence="5 6" key="1">
    <citation type="submission" date="2023-10" db="EMBL/GenBank/DDBJ databases">
        <title>Characteristics and mechanism of a salt-tolerant marine origin heterotrophic nitrifying- aerobic denitrifying bacteria Marinobacter xestospongiae HN1.</title>
        <authorList>
            <person name="Qi R."/>
        </authorList>
    </citation>
    <scope>NUCLEOTIDE SEQUENCE [LARGE SCALE GENOMIC DNA]</scope>
    <source>
        <strain evidence="5 6">HN1</strain>
    </source>
</reference>
<dbReference type="InterPro" id="IPR051531">
    <property type="entry name" value="N-acetyltransferase"/>
</dbReference>
<sequence length="172" mass="19209">MKLECLSASHHASLLRFELDNRAWFERFIEPRPEAFYSDNGILAHIDEYHRAFQSGELFPGLLIAQGEILGRFNLRQISLSERSATLGYRLAQVHTGKGLATRGVALMQTHARDILGLTTLKAQVLDNNPASLRVLRKRGFQPATYHPQAATIGNTVCGRTEMFWQSANSSG</sequence>
<dbReference type="PANTHER" id="PTHR43792:SF8">
    <property type="entry name" value="[RIBOSOMAL PROTEIN US5]-ALANINE N-ACETYLTRANSFERASE"/>
    <property type="match status" value="1"/>
</dbReference>